<name>A0ABW4DBV6_9BACL</name>
<dbReference type="RefSeq" id="WP_229526744.1">
    <property type="nucleotide sequence ID" value="NZ_JAFFQR010000112.1"/>
</dbReference>
<keyword evidence="2" id="KW-1185">Reference proteome</keyword>
<comment type="caution">
    <text evidence="1">The sequence shown here is derived from an EMBL/GenBank/DDBJ whole genome shotgun (WGS) entry which is preliminary data.</text>
</comment>
<sequence>MHRSFKLKTFTMSFILLIIVLIGGVVFGANRFDDSQRAAIDVDRNAQVIVDLSIEIDAPLETVWRIQTGIDQWPAWQKNVSQARLSGPIAVGSAFQWETHGLSVVSTIREVDPMRRIVWGGPAQGIEGVHVWTFTPTAKGVVVHTTESWDGPPVAADPDGMRAALTSSLNAWLADLKTTAEAQKSITNR</sequence>
<proteinExistence type="predicted"/>
<dbReference type="InterPro" id="IPR023393">
    <property type="entry name" value="START-like_dom_sf"/>
</dbReference>
<dbReference type="Proteomes" id="UP001597340">
    <property type="component" value="Unassembled WGS sequence"/>
</dbReference>
<dbReference type="Pfam" id="PF10604">
    <property type="entry name" value="Polyketide_cyc2"/>
    <property type="match status" value="1"/>
</dbReference>
<protein>
    <submittedName>
        <fullName evidence="1">SRPBCC family protein</fullName>
    </submittedName>
</protein>
<dbReference type="Gene3D" id="3.30.530.20">
    <property type="match status" value="1"/>
</dbReference>
<dbReference type="SUPFAM" id="SSF55961">
    <property type="entry name" value="Bet v1-like"/>
    <property type="match status" value="1"/>
</dbReference>
<gene>
    <name evidence="1" type="ORF">ACFQ5D_04025</name>
</gene>
<dbReference type="InterPro" id="IPR019587">
    <property type="entry name" value="Polyketide_cyclase/dehydratase"/>
</dbReference>
<accession>A0ABW4DBV6</accession>
<organism evidence="1 2">
    <name type="scientific">Paenibacillus farraposensis</name>
    <dbReference type="NCBI Taxonomy" id="2807095"/>
    <lineage>
        <taxon>Bacteria</taxon>
        <taxon>Bacillati</taxon>
        <taxon>Bacillota</taxon>
        <taxon>Bacilli</taxon>
        <taxon>Bacillales</taxon>
        <taxon>Paenibacillaceae</taxon>
        <taxon>Paenibacillus</taxon>
    </lineage>
</organism>
<reference evidence="2" key="1">
    <citation type="journal article" date="2019" name="Int. J. Syst. Evol. Microbiol.">
        <title>The Global Catalogue of Microorganisms (GCM) 10K type strain sequencing project: providing services to taxonomists for standard genome sequencing and annotation.</title>
        <authorList>
            <consortium name="The Broad Institute Genomics Platform"/>
            <consortium name="The Broad Institute Genome Sequencing Center for Infectious Disease"/>
            <person name="Wu L."/>
            <person name="Ma J."/>
        </authorList>
    </citation>
    <scope>NUCLEOTIDE SEQUENCE [LARGE SCALE GENOMIC DNA]</scope>
    <source>
        <strain evidence="2">CCM 9147</strain>
    </source>
</reference>
<dbReference type="EMBL" id="JBHTNZ010000003">
    <property type="protein sequence ID" value="MFD1460631.1"/>
    <property type="molecule type" value="Genomic_DNA"/>
</dbReference>
<evidence type="ECO:0000313" key="1">
    <source>
        <dbReference type="EMBL" id="MFD1460631.1"/>
    </source>
</evidence>
<evidence type="ECO:0000313" key="2">
    <source>
        <dbReference type="Proteomes" id="UP001597340"/>
    </source>
</evidence>